<dbReference type="Pfam" id="PF07730">
    <property type="entry name" value="HisKA_3"/>
    <property type="match status" value="1"/>
</dbReference>
<feature type="region of interest" description="Disordered" evidence="9">
    <location>
        <begin position="449"/>
        <end position="471"/>
    </location>
</feature>
<evidence type="ECO:0000313" key="12">
    <source>
        <dbReference type="EMBL" id="MBK0331616.1"/>
    </source>
</evidence>
<evidence type="ECO:0000256" key="10">
    <source>
        <dbReference type="SAM" id="Phobius"/>
    </source>
</evidence>
<evidence type="ECO:0000256" key="9">
    <source>
        <dbReference type="SAM" id="MobiDB-lite"/>
    </source>
</evidence>
<evidence type="ECO:0000256" key="4">
    <source>
        <dbReference type="ARBA" id="ARBA00022679"/>
    </source>
</evidence>
<dbReference type="PANTHER" id="PTHR24421">
    <property type="entry name" value="NITRATE/NITRITE SENSOR PROTEIN NARX-RELATED"/>
    <property type="match status" value="1"/>
</dbReference>
<protein>
    <recommendedName>
        <fullName evidence="2">histidine kinase</fullName>
        <ecNumber evidence="2">2.7.13.3</ecNumber>
    </recommendedName>
</protein>
<dbReference type="EMBL" id="JAEDAJ010000004">
    <property type="protein sequence ID" value="MBK0331616.1"/>
    <property type="molecule type" value="Genomic_DNA"/>
</dbReference>
<evidence type="ECO:0000256" key="3">
    <source>
        <dbReference type="ARBA" id="ARBA00022553"/>
    </source>
</evidence>
<keyword evidence="7" id="KW-0067">ATP-binding</keyword>
<evidence type="ECO:0000256" key="5">
    <source>
        <dbReference type="ARBA" id="ARBA00022741"/>
    </source>
</evidence>
<dbReference type="InterPro" id="IPR050482">
    <property type="entry name" value="Sensor_HK_TwoCompSys"/>
</dbReference>
<keyword evidence="3" id="KW-0597">Phosphoprotein</keyword>
<keyword evidence="10" id="KW-0472">Membrane</keyword>
<keyword evidence="4" id="KW-0808">Transferase</keyword>
<dbReference type="Gene3D" id="3.30.565.10">
    <property type="entry name" value="Histidine kinase-like ATPase, C-terminal domain"/>
    <property type="match status" value="1"/>
</dbReference>
<evidence type="ECO:0000256" key="7">
    <source>
        <dbReference type="ARBA" id="ARBA00022840"/>
    </source>
</evidence>
<dbReference type="EC" id="2.7.13.3" evidence="2"/>
<keyword evidence="5" id="KW-0547">Nucleotide-binding</keyword>
<feature type="transmembrane region" description="Helical" evidence="10">
    <location>
        <begin position="165"/>
        <end position="184"/>
    </location>
</feature>
<accession>A0ABS1BAF1</accession>
<keyword evidence="6" id="KW-0418">Kinase</keyword>
<evidence type="ECO:0000313" key="13">
    <source>
        <dbReference type="Proteomes" id="UP000612352"/>
    </source>
</evidence>
<comment type="catalytic activity">
    <reaction evidence="1">
        <text>ATP + protein L-histidine = ADP + protein N-phospho-L-histidine.</text>
        <dbReference type="EC" id="2.7.13.3"/>
    </reaction>
</comment>
<dbReference type="InterPro" id="IPR036890">
    <property type="entry name" value="HATPase_C_sf"/>
</dbReference>
<evidence type="ECO:0000256" key="6">
    <source>
        <dbReference type="ARBA" id="ARBA00022777"/>
    </source>
</evidence>
<keyword evidence="10" id="KW-1133">Transmembrane helix</keyword>
<keyword evidence="8" id="KW-0902">Two-component regulatory system</keyword>
<dbReference type="InterPro" id="IPR011712">
    <property type="entry name" value="Sig_transdc_His_kin_sub3_dim/P"/>
</dbReference>
<keyword evidence="10" id="KW-0812">Transmembrane</keyword>
<dbReference type="Gene3D" id="1.20.5.1930">
    <property type="match status" value="1"/>
</dbReference>
<gene>
    <name evidence="12" type="ORF">I8D64_09400</name>
</gene>
<dbReference type="PANTHER" id="PTHR24421:SF10">
    <property type="entry name" value="NITRATE_NITRITE SENSOR PROTEIN NARQ"/>
    <property type="match status" value="1"/>
</dbReference>
<evidence type="ECO:0000256" key="2">
    <source>
        <dbReference type="ARBA" id="ARBA00012438"/>
    </source>
</evidence>
<reference evidence="12 13" key="1">
    <citation type="submission" date="2020-12" db="EMBL/GenBank/DDBJ databases">
        <title>Brachybacterium sp. MASK1Z-5, whole genome shotgun sequence.</title>
        <authorList>
            <person name="Tuo L."/>
        </authorList>
    </citation>
    <scope>NUCLEOTIDE SEQUENCE [LARGE SCALE GENOMIC DNA]</scope>
    <source>
        <strain evidence="12 13">MASK1Z-5</strain>
    </source>
</reference>
<feature type="domain" description="Signal transduction histidine kinase subgroup 3 dimerisation and phosphoacceptor" evidence="11">
    <location>
        <begin position="215"/>
        <end position="281"/>
    </location>
</feature>
<comment type="caution">
    <text evidence="12">The sequence shown here is derived from an EMBL/GenBank/DDBJ whole genome shotgun (WGS) entry which is preliminary data.</text>
</comment>
<dbReference type="RefSeq" id="WP_200502241.1">
    <property type="nucleotide sequence ID" value="NZ_JAEDAJ010000004.1"/>
</dbReference>
<proteinExistence type="predicted"/>
<dbReference type="CDD" id="cd16917">
    <property type="entry name" value="HATPase_UhpB-NarQ-NarX-like"/>
    <property type="match status" value="1"/>
</dbReference>
<name>A0ABS1BAF1_9MICO</name>
<feature type="transmembrane region" description="Helical" evidence="10">
    <location>
        <begin position="38"/>
        <end position="57"/>
    </location>
</feature>
<feature type="transmembrane region" description="Helical" evidence="10">
    <location>
        <begin position="103"/>
        <end position="128"/>
    </location>
</feature>
<evidence type="ECO:0000256" key="1">
    <source>
        <dbReference type="ARBA" id="ARBA00000085"/>
    </source>
</evidence>
<evidence type="ECO:0000256" key="8">
    <source>
        <dbReference type="ARBA" id="ARBA00023012"/>
    </source>
</evidence>
<keyword evidence="13" id="KW-1185">Reference proteome</keyword>
<feature type="region of interest" description="Disordered" evidence="9">
    <location>
        <begin position="1"/>
        <end position="30"/>
    </location>
</feature>
<evidence type="ECO:0000259" key="11">
    <source>
        <dbReference type="Pfam" id="PF07730"/>
    </source>
</evidence>
<dbReference type="Proteomes" id="UP000612352">
    <property type="component" value="Unassembled WGS sequence"/>
</dbReference>
<feature type="transmembrane region" description="Helical" evidence="10">
    <location>
        <begin position="140"/>
        <end position="159"/>
    </location>
</feature>
<sequence length="471" mass="48693">MISTPHGSRPTGAAAPSAGPVRSVDPATPGRERRIDGLTMVLALALAVFFMLTAWQVETPVLRAAAFGVVVLWSAEMVMGALTDQYRQAGPRTIRAATVVVSVSQIAACALTFTTGSALLPVAIAGIVRLVRRPERRTDVMAVVLAADALALVGSALATGAKVELLIIFLLVCAGAALIGRFRAQRVRSADRERVLLQEQIAAQRERAENAALVERARIARDLHDVLAHSLGALTLQLDAAVALAEAGRFDELEARLRRARGLAADGLAESRDAVSALRETPREVIAGIEDAAAAHRDSGGEVRLDGLLAPASAASGQLAQGTTTSSDRGAGADALRSLEPAREDALLRAAQEMLTNARRHAPARATVLDLEARDGRAVLRCRVRTTDTHGGGEAAGAADLIGQAPRAGSPGGGFGLLGMRERCEAVGGGASARLLSGGIFETTASVPLSAAGSTAHPSADPGPEPEETRP</sequence>
<organism evidence="12 13">
    <name type="scientific">Brachybacterium halotolerans</name>
    <dbReference type="NCBI Taxonomy" id="2795215"/>
    <lineage>
        <taxon>Bacteria</taxon>
        <taxon>Bacillati</taxon>
        <taxon>Actinomycetota</taxon>
        <taxon>Actinomycetes</taxon>
        <taxon>Micrococcales</taxon>
        <taxon>Dermabacteraceae</taxon>
        <taxon>Brachybacterium</taxon>
    </lineage>
</organism>